<evidence type="ECO:0000259" key="2">
    <source>
        <dbReference type="PROSITE" id="PS51186"/>
    </source>
</evidence>
<dbReference type="AlphaFoldDB" id="A0A515D6M3"/>
<dbReference type="InterPro" id="IPR016181">
    <property type="entry name" value="Acyl_CoA_acyltransferase"/>
</dbReference>
<dbReference type="EMBL" id="CP035503">
    <property type="protein sequence ID" value="QDL36063.1"/>
    <property type="molecule type" value="Genomic_DNA"/>
</dbReference>
<keyword evidence="4" id="KW-1185">Reference proteome</keyword>
<evidence type="ECO:0000313" key="4">
    <source>
        <dbReference type="Proteomes" id="UP000316798"/>
    </source>
</evidence>
<feature type="compositionally biased region" description="Low complexity" evidence="1">
    <location>
        <begin position="8"/>
        <end position="18"/>
    </location>
</feature>
<organism evidence="3 4">
    <name type="scientific">Rhodoferax sediminis</name>
    <dbReference type="NCBI Taxonomy" id="2509614"/>
    <lineage>
        <taxon>Bacteria</taxon>
        <taxon>Pseudomonadati</taxon>
        <taxon>Pseudomonadota</taxon>
        <taxon>Betaproteobacteria</taxon>
        <taxon>Burkholderiales</taxon>
        <taxon>Comamonadaceae</taxon>
        <taxon>Rhodoferax</taxon>
    </lineage>
</organism>
<feature type="domain" description="N-acetyltransferase" evidence="2">
    <location>
        <begin position="55"/>
        <end position="221"/>
    </location>
</feature>
<feature type="region of interest" description="Disordered" evidence="1">
    <location>
        <begin position="1"/>
        <end position="28"/>
    </location>
</feature>
<keyword evidence="3" id="KW-0808">Transferase</keyword>
<dbReference type="Gene3D" id="3.40.630.30">
    <property type="match status" value="1"/>
</dbReference>
<dbReference type="GO" id="GO:0016747">
    <property type="term" value="F:acyltransferase activity, transferring groups other than amino-acyl groups"/>
    <property type="evidence" value="ECO:0007669"/>
    <property type="project" value="InterPro"/>
</dbReference>
<dbReference type="OrthoDB" id="9807426at2"/>
<dbReference type="InterPro" id="IPR000182">
    <property type="entry name" value="GNAT_dom"/>
</dbReference>
<dbReference type="KEGG" id="rhf:EUB48_01205"/>
<dbReference type="SUPFAM" id="SSF55729">
    <property type="entry name" value="Acyl-CoA N-acyltransferases (Nat)"/>
    <property type="match status" value="1"/>
</dbReference>
<dbReference type="Proteomes" id="UP000316798">
    <property type="component" value="Chromosome"/>
</dbReference>
<protein>
    <submittedName>
        <fullName evidence="3">GNAT family N-acetyltransferase</fullName>
    </submittedName>
</protein>
<dbReference type="PROSITE" id="PS51186">
    <property type="entry name" value="GNAT"/>
    <property type="match status" value="1"/>
</dbReference>
<gene>
    <name evidence="3" type="ORF">EUB48_01205</name>
</gene>
<reference evidence="3 4" key="1">
    <citation type="submission" date="2019-01" db="EMBL/GenBank/DDBJ databases">
        <title>Genomic insights into a novel species Rhodoferax sp.</title>
        <authorList>
            <person name="Jin L."/>
        </authorList>
    </citation>
    <scope>NUCLEOTIDE SEQUENCE [LARGE SCALE GENOMIC DNA]</scope>
    <source>
        <strain evidence="3 4">CHu59-6-5</strain>
    </source>
</reference>
<accession>A0A515D6M3</accession>
<evidence type="ECO:0000313" key="3">
    <source>
        <dbReference type="EMBL" id="QDL36063.1"/>
    </source>
</evidence>
<evidence type="ECO:0000256" key="1">
    <source>
        <dbReference type="SAM" id="MobiDB-lite"/>
    </source>
</evidence>
<dbReference type="Pfam" id="PF13302">
    <property type="entry name" value="Acetyltransf_3"/>
    <property type="match status" value="1"/>
</dbReference>
<sequence>MHHGVGNARPKAVAARAQPAPPGPGVRTGAGVMDAAARYPVEWIDRFQLAGGDWLTLRPVLPQDDALERAFVAQGLTSQSRYLRFQVGLSELPEALTQAFTHIDYHDHFALVAESFAGGQQTQLGDARFVRVGGAPEVAEFGIAVADAWHGLGIGRRLLCLLAAAARAQGVTQLYGDVLRGNAPMLALAQASGFAVQRHPDDARLVRVQRALAAPMTPELIADCA</sequence>
<name>A0A515D6M3_9BURK</name>
<proteinExistence type="predicted"/>